<dbReference type="InterPro" id="IPR002557">
    <property type="entry name" value="Chitin-bd_dom"/>
</dbReference>
<dbReference type="Pfam" id="PF01607">
    <property type="entry name" value="CBM_14"/>
    <property type="match status" value="1"/>
</dbReference>
<dbReference type="EMBL" id="KZ613547">
    <property type="protein sequence ID" value="PMD12575.1"/>
    <property type="molecule type" value="Genomic_DNA"/>
</dbReference>
<protein>
    <recommendedName>
        <fullName evidence="1">Chitin-binding type-2 domain-containing protein</fullName>
    </recommendedName>
</protein>
<gene>
    <name evidence="2" type="ORF">NA56DRAFT_652388</name>
</gene>
<dbReference type="InterPro" id="IPR036508">
    <property type="entry name" value="Chitin-bd_dom_sf"/>
</dbReference>
<dbReference type="Proteomes" id="UP000235672">
    <property type="component" value="Unassembled WGS sequence"/>
</dbReference>
<evidence type="ECO:0000313" key="2">
    <source>
        <dbReference type="EMBL" id="PMD12575.1"/>
    </source>
</evidence>
<dbReference type="AlphaFoldDB" id="A0A2J6PEV4"/>
<reference evidence="2 3" key="1">
    <citation type="submission" date="2016-05" db="EMBL/GenBank/DDBJ databases">
        <title>A degradative enzymes factory behind the ericoid mycorrhizal symbiosis.</title>
        <authorList>
            <consortium name="DOE Joint Genome Institute"/>
            <person name="Martino E."/>
            <person name="Morin E."/>
            <person name="Grelet G."/>
            <person name="Kuo A."/>
            <person name="Kohler A."/>
            <person name="Daghino S."/>
            <person name="Barry K."/>
            <person name="Choi C."/>
            <person name="Cichocki N."/>
            <person name="Clum A."/>
            <person name="Copeland A."/>
            <person name="Hainaut M."/>
            <person name="Haridas S."/>
            <person name="Labutti K."/>
            <person name="Lindquist E."/>
            <person name="Lipzen A."/>
            <person name="Khouja H.-R."/>
            <person name="Murat C."/>
            <person name="Ohm R."/>
            <person name="Olson A."/>
            <person name="Spatafora J."/>
            <person name="Veneault-Fourrey C."/>
            <person name="Henrissat B."/>
            <person name="Grigoriev I."/>
            <person name="Martin F."/>
            <person name="Perotto S."/>
        </authorList>
    </citation>
    <scope>NUCLEOTIDE SEQUENCE [LARGE SCALE GENOMIC DNA]</scope>
    <source>
        <strain evidence="2 3">UAMH 7357</strain>
    </source>
</reference>
<keyword evidence="3" id="KW-1185">Reference proteome</keyword>
<sequence length="83" mass="9098">MGETTLRYEGCKVGGGCKYSLPGHCDLYIECIMPYSRAQYRFCPQSTEFSSATRKCEPLGSPGTCSAEKEGLVRKVRSGILHA</sequence>
<proteinExistence type="predicted"/>
<dbReference type="GO" id="GO:0008061">
    <property type="term" value="F:chitin binding"/>
    <property type="evidence" value="ECO:0007669"/>
    <property type="project" value="InterPro"/>
</dbReference>
<organism evidence="2 3">
    <name type="scientific">Hyaloscypha hepaticicola</name>
    <dbReference type="NCBI Taxonomy" id="2082293"/>
    <lineage>
        <taxon>Eukaryota</taxon>
        <taxon>Fungi</taxon>
        <taxon>Dikarya</taxon>
        <taxon>Ascomycota</taxon>
        <taxon>Pezizomycotina</taxon>
        <taxon>Leotiomycetes</taxon>
        <taxon>Helotiales</taxon>
        <taxon>Hyaloscyphaceae</taxon>
        <taxon>Hyaloscypha</taxon>
    </lineage>
</organism>
<name>A0A2J6PEV4_9HELO</name>
<accession>A0A2J6PEV4</accession>
<evidence type="ECO:0000259" key="1">
    <source>
        <dbReference type="PROSITE" id="PS50940"/>
    </source>
</evidence>
<dbReference type="PROSITE" id="PS50940">
    <property type="entry name" value="CHIT_BIND_II"/>
    <property type="match status" value="1"/>
</dbReference>
<dbReference type="GO" id="GO:0005576">
    <property type="term" value="C:extracellular region"/>
    <property type="evidence" value="ECO:0007669"/>
    <property type="project" value="InterPro"/>
</dbReference>
<dbReference type="OrthoDB" id="3555755at2759"/>
<dbReference type="SUPFAM" id="SSF57625">
    <property type="entry name" value="Invertebrate chitin-binding proteins"/>
    <property type="match status" value="1"/>
</dbReference>
<feature type="domain" description="Chitin-binding type-2" evidence="1">
    <location>
        <begin position="8"/>
        <end position="67"/>
    </location>
</feature>
<evidence type="ECO:0000313" key="3">
    <source>
        <dbReference type="Proteomes" id="UP000235672"/>
    </source>
</evidence>